<comment type="caution">
    <text evidence="3">The sequence shown here is derived from an EMBL/GenBank/DDBJ whole genome shotgun (WGS) entry which is preliminary data.</text>
</comment>
<proteinExistence type="predicted"/>
<keyword evidence="4" id="KW-1185">Reference proteome</keyword>
<protein>
    <submittedName>
        <fullName evidence="3">Uncharacterized protein</fullName>
    </submittedName>
</protein>
<feature type="compositionally biased region" description="Polar residues" evidence="1">
    <location>
        <begin position="32"/>
        <end position="46"/>
    </location>
</feature>
<feature type="region of interest" description="Disordered" evidence="1">
    <location>
        <begin position="32"/>
        <end position="63"/>
    </location>
</feature>
<dbReference type="Proteomes" id="UP001497497">
    <property type="component" value="Unassembled WGS sequence"/>
</dbReference>
<keyword evidence="2" id="KW-1133">Transmembrane helix</keyword>
<accession>A0AAV2HNG0</accession>
<gene>
    <name evidence="3" type="ORF">GSLYS_00008883001</name>
</gene>
<evidence type="ECO:0000256" key="2">
    <source>
        <dbReference type="SAM" id="Phobius"/>
    </source>
</evidence>
<keyword evidence="2" id="KW-0472">Membrane</keyword>
<evidence type="ECO:0000313" key="3">
    <source>
        <dbReference type="EMBL" id="CAL1534923.1"/>
    </source>
</evidence>
<reference evidence="3 4" key="1">
    <citation type="submission" date="2024-04" db="EMBL/GenBank/DDBJ databases">
        <authorList>
            <consortium name="Genoscope - CEA"/>
            <person name="William W."/>
        </authorList>
    </citation>
    <scope>NUCLEOTIDE SEQUENCE [LARGE SCALE GENOMIC DNA]</scope>
</reference>
<feature type="compositionally biased region" description="Low complexity" evidence="1">
    <location>
        <begin position="47"/>
        <end position="56"/>
    </location>
</feature>
<dbReference type="AlphaFoldDB" id="A0AAV2HNG0"/>
<evidence type="ECO:0000313" key="4">
    <source>
        <dbReference type="Proteomes" id="UP001497497"/>
    </source>
</evidence>
<name>A0AAV2HNG0_LYMST</name>
<organism evidence="3 4">
    <name type="scientific">Lymnaea stagnalis</name>
    <name type="common">Great pond snail</name>
    <name type="synonym">Helix stagnalis</name>
    <dbReference type="NCBI Taxonomy" id="6523"/>
    <lineage>
        <taxon>Eukaryota</taxon>
        <taxon>Metazoa</taxon>
        <taxon>Spiralia</taxon>
        <taxon>Lophotrochozoa</taxon>
        <taxon>Mollusca</taxon>
        <taxon>Gastropoda</taxon>
        <taxon>Heterobranchia</taxon>
        <taxon>Euthyneura</taxon>
        <taxon>Panpulmonata</taxon>
        <taxon>Hygrophila</taxon>
        <taxon>Lymnaeoidea</taxon>
        <taxon>Lymnaeidae</taxon>
        <taxon>Lymnaea</taxon>
    </lineage>
</organism>
<keyword evidence="2" id="KW-0812">Transmembrane</keyword>
<evidence type="ECO:0000256" key="1">
    <source>
        <dbReference type="SAM" id="MobiDB-lite"/>
    </source>
</evidence>
<feature type="non-terminal residue" evidence="3">
    <location>
        <position position="125"/>
    </location>
</feature>
<sequence length="125" mass="14099">MDETKLKKEEEKKPLLLTSDSARYGWYNQQSVTSSVCEDQSDQITTSSKSESASSKCRPNEDVVNGDEENKRFTIRHLPRRKKLVVVFLVLSNFFVGCGFSLLAPFFPQEAEKKGVSNTVTGLIF</sequence>
<feature type="transmembrane region" description="Helical" evidence="2">
    <location>
        <begin position="84"/>
        <end position="107"/>
    </location>
</feature>
<dbReference type="EMBL" id="CAXITT010000186">
    <property type="protein sequence ID" value="CAL1534923.1"/>
    <property type="molecule type" value="Genomic_DNA"/>
</dbReference>